<name>A0ABQ9HQ14_9NEOP</name>
<dbReference type="PANTHER" id="PTHR37984">
    <property type="entry name" value="PROTEIN CBG26694"/>
    <property type="match status" value="1"/>
</dbReference>
<dbReference type="PANTHER" id="PTHR37984:SF5">
    <property type="entry name" value="PROTEIN NYNRIN-LIKE"/>
    <property type="match status" value="1"/>
</dbReference>
<comment type="caution">
    <text evidence="3">The sequence shown here is derived from an EMBL/GenBank/DDBJ whole genome shotgun (WGS) entry which is preliminary data.</text>
</comment>
<dbReference type="InterPro" id="IPR050951">
    <property type="entry name" value="Retrovirus_Pol_polyprotein"/>
</dbReference>
<dbReference type="Proteomes" id="UP001159363">
    <property type="component" value="Chromosome X"/>
</dbReference>
<dbReference type="Pfam" id="PF17921">
    <property type="entry name" value="Integrase_H2C2"/>
    <property type="match status" value="1"/>
</dbReference>
<evidence type="ECO:0000313" key="3">
    <source>
        <dbReference type="EMBL" id="KAJ8886406.1"/>
    </source>
</evidence>
<gene>
    <name evidence="3" type="ORF">PR048_012617</name>
</gene>
<feature type="domain" description="Integrase zinc-binding" evidence="2">
    <location>
        <begin position="69"/>
        <end position="119"/>
    </location>
</feature>
<protein>
    <recommendedName>
        <fullName evidence="1">RNA-directed DNA polymerase</fullName>
        <ecNumber evidence="1">2.7.7.49</ecNumber>
    </recommendedName>
</protein>
<dbReference type="InterPro" id="IPR036397">
    <property type="entry name" value="RNaseH_sf"/>
</dbReference>
<organism evidence="3 4">
    <name type="scientific">Dryococelus australis</name>
    <dbReference type="NCBI Taxonomy" id="614101"/>
    <lineage>
        <taxon>Eukaryota</taxon>
        <taxon>Metazoa</taxon>
        <taxon>Ecdysozoa</taxon>
        <taxon>Arthropoda</taxon>
        <taxon>Hexapoda</taxon>
        <taxon>Insecta</taxon>
        <taxon>Pterygota</taxon>
        <taxon>Neoptera</taxon>
        <taxon>Polyneoptera</taxon>
        <taxon>Phasmatodea</taxon>
        <taxon>Verophasmatodea</taxon>
        <taxon>Anareolatae</taxon>
        <taxon>Phasmatidae</taxon>
        <taxon>Eurycanthinae</taxon>
        <taxon>Dryococelus</taxon>
    </lineage>
</organism>
<dbReference type="InterPro" id="IPR012337">
    <property type="entry name" value="RNaseH-like_sf"/>
</dbReference>
<reference evidence="3 4" key="1">
    <citation type="submission" date="2023-02" db="EMBL/GenBank/DDBJ databases">
        <title>LHISI_Scaffold_Assembly.</title>
        <authorList>
            <person name="Stuart O.P."/>
            <person name="Cleave R."/>
            <person name="Magrath M.J.L."/>
            <person name="Mikheyev A.S."/>
        </authorList>
    </citation>
    <scope>NUCLEOTIDE SEQUENCE [LARGE SCALE GENOMIC DNA]</scope>
    <source>
        <strain evidence="3">Daus_M_001</strain>
        <tissue evidence="3">Leg muscle</tissue>
    </source>
</reference>
<dbReference type="EMBL" id="JARBHB010000004">
    <property type="protein sequence ID" value="KAJ8886406.1"/>
    <property type="molecule type" value="Genomic_DNA"/>
</dbReference>
<keyword evidence="4" id="KW-1185">Reference proteome</keyword>
<evidence type="ECO:0000256" key="1">
    <source>
        <dbReference type="ARBA" id="ARBA00012493"/>
    </source>
</evidence>
<accession>A0ABQ9HQ14</accession>
<dbReference type="Gene3D" id="1.10.340.70">
    <property type="match status" value="1"/>
</dbReference>
<proteinExistence type="predicted"/>
<evidence type="ECO:0000259" key="2">
    <source>
        <dbReference type="Pfam" id="PF17921"/>
    </source>
</evidence>
<dbReference type="InterPro" id="IPR041588">
    <property type="entry name" value="Integrase_H2C2"/>
</dbReference>
<dbReference type="SUPFAM" id="SSF53098">
    <property type="entry name" value="Ribonuclease H-like"/>
    <property type="match status" value="1"/>
</dbReference>
<sequence length="262" mass="30545">MYDDTDYENIATVPEVVQVLEEKMIMDFYKWQRKDEECSNIYTYWVDKDLIFHVDCFKKKKLLVLIKVIDLVLKYFHSSTSGGHMGTRKTRALTMREFFWPGMGWDIDTFVQECKECQFAEQPLNSKMGSYSVKLPKALGKGLFRYFRSTAMIHSRVIKDLCFECGVKHIPMSSYYPCPNIVERVNINVKVALHIFHNNDQRGWDRNLPELCLTFNSVPHSAMGFSQCKIFLGKELPVPLLNVWGIPIEIMDDNSNSELDKI</sequence>
<dbReference type="EC" id="2.7.7.49" evidence="1"/>
<dbReference type="Gene3D" id="3.30.420.10">
    <property type="entry name" value="Ribonuclease H-like superfamily/Ribonuclease H"/>
    <property type="match status" value="1"/>
</dbReference>
<evidence type="ECO:0000313" key="4">
    <source>
        <dbReference type="Proteomes" id="UP001159363"/>
    </source>
</evidence>